<dbReference type="GO" id="GO:0008270">
    <property type="term" value="F:zinc ion binding"/>
    <property type="evidence" value="ECO:0007669"/>
    <property type="project" value="TreeGrafter"/>
</dbReference>
<name>A0A5Q2NAC3_9FIRM</name>
<dbReference type="PIRSF" id="PIRSF015034">
    <property type="entry name" value="YacH"/>
    <property type="match status" value="1"/>
</dbReference>
<evidence type="ECO:0000313" key="3">
    <source>
        <dbReference type="Proteomes" id="UP000366051"/>
    </source>
</evidence>
<sequence>MYCDECQKKPAAVHLTKIINGEKSEVHLCEDCAQAQHKEWTLGIDANFPLNKFLAGLLGYDPQATGASMNLTFTPPEKCESCGFNYNQMSQIGRFGCNRCYKHFKDKVGPLLRRVQGSNRHTGKVPQRTGGTIRLEREIQSLRLALQEHVVREEFEEAAKVRDQIREIEKKLGR</sequence>
<dbReference type="InterPro" id="IPR036876">
    <property type="entry name" value="UVR_dom_sf"/>
</dbReference>
<dbReference type="OrthoDB" id="9788704at2"/>
<dbReference type="GO" id="GO:0005507">
    <property type="term" value="F:copper ion binding"/>
    <property type="evidence" value="ECO:0007669"/>
    <property type="project" value="TreeGrafter"/>
</dbReference>
<dbReference type="GO" id="GO:0050897">
    <property type="term" value="F:cobalt ion binding"/>
    <property type="evidence" value="ECO:0007669"/>
    <property type="project" value="TreeGrafter"/>
</dbReference>
<dbReference type="AlphaFoldDB" id="A0A5Q2NAC3"/>
<keyword evidence="3" id="KW-1185">Reference proteome</keyword>
<dbReference type="GO" id="GO:0046870">
    <property type="term" value="F:cadmium ion binding"/>
    <property type="evidence" value="ECO:0007669"/>
    <property type="project" value="TreeGrafter"/>
</dbReference>
<feature type="domain" description="UVR" evidence="1">
    <location>
        <begin position="136"/>
        <end position="171"/>
    </location>
</feature>
<dbReference type="Pfam" id="PF02151">
    <property type="entry name" value="UVR"/>
    <property type="match status" value="1"/>
</dbReference>
<reference evidence="3" key="1">
    <citation type="submission" date="2019-11" db="EMBL/GenBank/DDBJ databases">
        <title>Genome sequence of Heliorestis convoluta strain HH, an alkaliphilic and minimalistic phototrophic bacterium from a soda lake in Egypt.</title>
        <authorList>
            <person name="Dewey E.D."/>
            <person name="Stokes L.M."/>
            <person name="Burchell B.M."/>
            <person name="Shaffer K.N."/>
            <person name="Huntington A.M."/>
            <person name="Baker J.M."/>
            <person name="Nadendla S."/>
            <person name="Giglio M.G."/>
            <person name="Touchman J.W."/>
            <person name="Blankenship R.E."/>
            <person name="Madigan M.T."/>
            <person name="Sattley W.M."/>
        </authorList>
    </citation>
    <scope>NUCLEOTIDE SEQUENCE [LARGE SCALE GENOMIC DNA]</scope>
    <source>
        <strain evidence="3">HH</strain>
    </source>
</reference>
<dbReference type="EMBL" id="CP045875">
    <property type="protein sequence ID" value="QGG49220.1"/>
    <property type="molecule type" value="Genomic_DNA"/>
</dbReference>
<accession>A0A5Q2NAC3</accession>
<dbReference type="RefSeq" id="WP_153726244.1">
    <property type="nucleotide sequence ID" value="NZ_CP045875.1"/>
</dbReference>
<dbReference type="InterPro" id="IPR025542">
    <property type="entry name" value="YacH"/>
</dbReference>
<dbReference type="PROSITE" id="PS50151">
    <property type="entry name" value="UVR"/>
    <property type="match status" value="1"/>
</dbReference>
<dbReference type="GO" id="GO:1990169">
    <property type="term" value="P:stress response to copper ion"/>
    <property type="evidence" value="ECO:0007669"/>
    <property type="project" value="TreeGrafter"/>
</dbReference>
<dbReference type="Gene3D" id="4.10.860.10">
    <property type="entry name" value="UVR domain"/>
    <property type="match status" value="1"/>
</dbReference>
<dbReference type="InterPro" id="IPR001943">
    <property type="entry name" value="UVR_dom"/>
</dbReference>
<protein>
    <submittedName>
        <fullName evidence="2">UvrB/UvrC protein, putative</fullName>
    </submittedName>
</protein>
<gene>
    <name evidence="2" type="ORF">FTV88_3145</name>
</gene>
<evidence type="ECO:0000259" key="1">
    <source>
        <dbReference type="PROSITE" id="PS50151"/>
    </source>
</evidence>
<dbReference type="Proteomes" id="UP000366051">
    <property type="component" value="Chromosome"/>
</dbReference>
<organism evidence="2 3">
    <name type="scientific">Heliorestis convoluta</name>
    <dbReference type="NCBI Taxonomy" id="356322"/>
    <lineage>
        <taxon>Bacteria</taxon>
        <taxon>Bacillati</taxon>
        <taxon>Bacillota</taxon>
        <taxon>Clostridia</taxon>
        <taxon>Eubacteriales</taxon>
        <taxon>Heliobacteriaceae</taxon>
        <taxon>Heliorestis</taxon>
    </lineage>
</organism>
<dbReference type="PANTHER" id="PTHR38430">
    <property type="entry name" value="PROTEIN-ARGININE KINASE ACTIVATOR PROTEIN"/>
    <property type="match status" value="1"/>
</dbReference>
<dbReference type="GO" id="GO:1990170">
    <property type="term" value="P:stress response to cadmium ion"/>
    <property type="evidence" value="ECO:0007669"/>
    <property type="project" value="TreeGrafter"/>
</dbReference>
<evidence type="ECO:0000313" key="2">
    <source>
        <dbReference type="EMBL" id="QGG49220.1"/>
    </source>
</evidence>
<dbReference type="PANTHER" id="PTHR38430:SF1">
    <property type="entry name" value="PROTEIN-ARGININE KINASE ACTIVATOR PROTEIN"/>
    <property type="match status" value="1"/>
</dbReference>
<dbReference type="KEGG" id="hcv:FTV88_3145"/>
<dbReference type="SUPFAM" id="SSF46600">
    <property type="entry name" value="C-terminal UvrC-binding domain of UvrB"/>
    <property type="match status" value="1"/>
</dbReference>
<proteinExistence type="predicted"/>